<feature type="region of interest" description="Disordered" evidence="5">
    <location>
        <begin position="338"/>
        <end position="380"/>
    </location>
</feature>
<feature type="domain" description="XRRM" evidence="8">
    <location>
        <begin position="243"/>
        <end position="367"/>
    </location>
</feature>
<keyword evidence="3" id="KW-0539">Nucleus</keyword>
<sequence length="380" mass="44364">MTEDKEVTVETNGQEENAKIENSEDETELDIAIIRQVEYYFGDVNLHRDKFLQEQIKLDDGWVPLEILTKFNRLAKLTEDTNVIANALNKSTSGLLEVSEDNKKVRRNPEQPLPEMNEELRKEICNRSIYAKGFAKDASLDDLLTYFKQFQEVENVIMRRYVEKSTKKRLFKGSVFATFKTREQAEKFMNAKGHKYGDNELLTLWQEDYLQQKQEEYSDRKDKKEKKNKDKEGQQQQEKEELKLPTGSVFHFSEVNEKMKREDLKDALTKLGAEVAYIDFKSGDTEGWVRLSKENAAKEMVEKIEDGKIKICDSEVIFKLLEGDDEKAYLAKTVEEMTKKRRNMRNNKFGKGKNFKGRQGGRKRKPENNEEAPPKKVQAQ</sequence>
<dbReference type="Gene3D" id="1.10.10.10">
    <property type="entry name" value="Winged helix-like DNA-binding domain superfamily/Winged helix DNA-binding domain"/>
    <property type="match status" value="1"/>
</dbReference>
<dbReference type="GO" id="GO:1990904">
    <property type="term" value="C:ribonucleoprotein complex"/>
    <property type="evidence" value="ECO:0007669"/>
    <property type="project" value="UniProtKB-UniRule"/>
</dbReference>
<evidence type="ECO:0000313" key="12">
    <source>
        <dbReference type="RefSeq" id="XP_028042086.1"/>
    </source>
</evidence>
<evidence type="ECO:0000313" key="11">
    <source>
        <dbReference type="RefSeq" id="XP_028042085.1"/>
    </source>
</evidence>
<dbReference type="InterPro" id="IPR045180">
    <property type="entry name" value="La_dom_prot"/>
</dbReference>
<dbReference type="GeneID" id="114251877"/>
<dbReference type="InterPro" id="IPR036390">
    <property type="entry name" value="WH_DNA-bd_sf"/>
</dbReference>
<accession>A0A6J2KIC7</accession>
<dbReference type="RefSeq" id="XP_028042086.1">
    <property type="nucleotide sequence ID" value="XM_028186285.1"/>
</dbReference>
<dbReference type="SMART" id="SM00360">
    <property type="entry name" value="RRM"/>
    <property type="match status" value="1"/>
</dbReference>
<keyword evidence="2 4" id="KW-0694">RNA-binding</keyword>
<dbReference type="InterPro" id="IPR035979">
    <property type="entry name" value="RBD_domain_sf"/>
</dbReference>
<dbReference type="Pfam" id="PF08777">
    <property type="entry name" value="RRM_3"/>
    <property type="match status" value="1"/>
</dbReference>
<name>A0A6J2KIC7_BOMMA</name>
<dbReference type="PROSITE" id="PS51939">
    <property type="entry name" value="XRRM"/>
    <property type="match status" value="1"/>
</dbReference>
<feature type="domain" description="RRM" evidence="6">
    <location>
        <begin position="127"/>
        <end position="208"/>
    </location>
</feature>
<dbReference type="SUPFAM" id="SSF46785">
    <property type="entry name" value="Winged helix' DNA-binding domain"/>
    <property type="match status" value="1"/>
</dbReference>
<dbReference type="CDD" id="cd12291">
    <property type="entry name" value="RRM1_La"/>
    <property type="match status" value="1"/>
</dbReference>
<dbReference type="SUPFAM" id="SSF54928">
    <property type="entry name" value="RNA-binding domain, RBD"/>
    <property type="match status" value="2"/>
</dbReference>
<dbReference type="Pfam" id="PF05383">
    <property type="entry name" value="La"/>
    <property type="match status" value="1"/>
</dbReference>
<dbReference type="RefSeq" id="XP_028042087.1">
    <property type="nucleotide sequence ID" value="XM_028186286.1"/>
</dbReference>
<gene>
    <name evidence="10 11 12 13" type="primary">LOC114251877</name>
</gene>
<dbReference type="Gene3D" id="3.30.70.330">
    <property type="match status" value="2"/>
</dbReference>
<dbReference type="PANTHER" id="PTHR22792:SF166">
    <property type="entry name" value="LUPUS LA PROTEIN HOMOLOG"/>
    <property type="match status" value="1"/>
</dbReference>
<dbReference type="PROSITE" id="PS50961">
    <property type="entry name" value="HTH_LA"/>
    <property type="match status" value="1"/>
</dbReference>
<feature type="domain" description="HTH La-type RNA-binding" evidence="7">
    <location>
        <begin position="23"/>
        <end position="115"/>
    </location>
</feature>
<keyword evidence="9" id="KW-1185">Reference proteome</keyword>
<evidence type="ECO:0000256" key="2">
    <source>
        <dbReference type="ARBA" id="ARBA00022884"/>
    </source>
</evidence>
<feature type="compositionally biased region" description="Basic residues" evidence="5">
    <location>
        <begin position="339"/>
        <end position="365"/>
    </location>
</feature>
<evidence type="ECO:0000313" key="10">
    <source>
        <dbReference type="RefSeq" id="XP_028042084.1"/>
    </source>
</evidence>
<feature type="region of interest" description="Disordered" evidence="5">
    <location>
        <begin position="216"/>
        <end position="243"/>
    </location>
</feature>
<organism evidence="9 12">
    <name type="scientific">Bombyx mandarina</name>
    <name type="common">Wild silk moth</name>
    <name type="synonym">Wild silkworm</name>
    <dbReference type="NCBI Taxonomy" id="7092"/>
    <lineage>
        <taxon>Eukaryota</taxon>
        <taxon>Metazoa</taxon>
        <taxon>Ecdysozoa</taxon>
        <taxon>Arthropoda</taxon>
        <taxon>Hexapoda</taxon>
        <taxon>Insecta</taxon>
        <taxon>Pterygota</taxon>
        <taxon>Neoptera</taxon>
        <taxon>Endopterygota</taxon>
        <taxon>Lepidoptera</taxon>
        <taxon>Glossata</taxon>
        <taxon>Ditrysia</taxon>
        <taxon>Bombycoidea</taxon>
        <taxon>Bombycidae</taxon>
        <taxon>Bombycinae</taxon>
        <taxon>Bombyx</taxon>
    </lineage>
</organism>
<dbReference type="GO" id="GO:0008033">
    <property type="term" value="P:tRNA processing"/>
    <property type="evidence" value="ECO:0007669"/>
    <property type="project" value="TreeGrafter"/>
</dbReference>
<evidence type="ECO:0000313" key="13">
    <source>
        <dbReference type="RefSeq" id="XP_028042087.1"/>
    </source>
</evidence>
<dbReference type="CDD" id="cd08028">
    <property type="entry name" value="LARP_3"/>
    <property type="match status" value="1"/>
</dbReference>
<evidence type="ECO:0000259" key="8">
    <source>
        <dbReference type="PROSITE" id="PS51939"/>
    </source>
</evidence>
<dbReference type="InterPro" id="IPR002344">
    <property type="entry name" value="Lupus_La"/>
</dbReference>
<dbReference type="SMART" id="SM00715">
    <property type="entry name" value="LA"/>
    <property type="match status" value="1"/>
</dbReference>
<dbReference type="InterPro" id="IPR000504">
    <property type="entry name" value="RRM_dom"/>
</dbReference>
<proteinExistence type="predicted"/>
<dbReference type="RefSeq" id="XP_028042085.1">
    <property type="nucleotide sequence ID" value="XM_028186284.1"/>
</dbReference>
<dbReference type="Proteomes" id="UP000504629">
    <property type="component" value="Unplaced"/>
</dbReference>
<dbReference type="CDD" id="cd12541">
    <property type="entry name" value="RRM2_La"/>
    <property type="match status" value="1"/>
</dbReference>
<comment type="subcellular location">
    <subcellularLocation>
        <location evidence="1">Nucleus</location>
    </subcellularLocation>
</comment>
<dbReference type="InterPro" id="IPR012677">
    <property type="entry name" value="Nucleotide-bd_a/b_plait_sf"/>
</dbReference>
<evidence type="ECO:0000256" key="5">
    <source>
        <dbReference type="SAM" id="MobiDB-lite"/>
    </source>
</evidence>
<dbReference type="KEGG" id="bman:114251877"/>
<dbReference type="GO" id="GO:0005829">
    <property type="term" value="C:cytosol"/>
    <property type="evidence" value="ECO:0007669"/>
    <property type="project" value="TreeGrafter"/>
</dbReference>
<evidence type="ECO:0000256" key="1">
    <source>
        <dbReference type="ARBA" id="ARBA00004123"/>
    </source>
</evidence>
<dbReference type="PROSITE" id="PS50102">
    <property type="entry name" value="RRM"/>
    <property type="match status" value="1"/>
</dbReference>
<dbReference type="InterPro" id="IPR006630">
    <property type="entry name" value="La_HTH"/>
</dbReference>
<dbReference type="PANTHER" id="PTHR22792">
    <property type="entry name" value="LUPUS LA PROTEIN-RELATED"/>
    <property type="match status" value="1"/>
</dbReference>
<dbReference type="GO" id="GO:0010494">
    <property type="term" value="C:cytoplasmic stress granule"/>
    <property type="evidence" value="ECO:0007669"/>
    <property type="project" value="TreeGrafter"/>
</dbReference>
<protein>
    <submittedName>
        <fullName evidence="10 11">La protein homolog</fullName>
    </submittedName>
</protein>
<evidence type="ECO:0000256" key="4">
    <source>
        <dbReference type="PROSITE-ProRule" id="PRU00332"/>
    </source>
</evidence>
<dbReference type="CTD" id="35305"/>
<dbReference type="RefSeq" id="XP_028042084.1">
    <property type="nucleotide sequence ID" value="XM_028186283.1"/>
</dbReference>
<evidence type="ECO:0000256" key="3">
    <source>
        <dbReference type="ARBA" id="ARBA00023242"/>
    </source>
</evidence>
<dbReference type="InterPro" id="IPR036388">
    <property type="entry name" value="WH-like_DNA-bd_sf"/>
</dbReference>
<dbReference type="Pfam" id="PF00076">
    <property type="entry name" value="RRM_1"/>
    <property type="match status" value="1"/>
</dbReference>
<evidence type="ECO:0000259" key="6">
    <source>
        <dbReference type="PROSITE" id="PS50102"/>
    </source>
</evidence>
<dbReference type="GO" id="GO:0003729">
    <property type="term" value="F:mRNA binding"/>
    <property type="evidence" value="ECO:0007669"/>
    <property type="project" value="TreeGrafter"/>
</dbReference>
<evidence type="ECO:0000313" key="9">
    <source>
        <dbReference type="Proteomes" id="UP000504629"/>
    </source>
</evidence>
<evidence type="ECO:0000259" key="7">
    <source>
        <dbReference type="PROSITE" id="PS50961"/>
    </source>
</evidence>
<dbReference type="InterPro" id="IPR014886">
    <property type="entry name" value="La_xRRM"/>
</dbReference>
<feature type="region of interest" description="Disordered" evidence="5">
    <location>
        <begin position="1"/>
        <end position="23"/>
    </location>
</feature>
<dbReference type="PRINTS" id="PR00302">
    <property type="entry name" value="LUPUSLA"/>
</dbReference>
<dbReference type="OrthoDB" id="439993at2759"/>
<dbReference type="AlphaFoldDB" id="A0A6J2KIC7"/>
<dbReference type="GO" id="GO:0005634">
    <property type="term" value="C:nucleus"/>
    <property type="evidence" value="ECO:0007669"/>
    <property type="project" value="UniProtKB-SubCell"/>
</dbReference>
<reference evidence="10 11" key="1">
    <citation type="submission" date="2025-04" db="UniProtKB">
        <authorList>
            <consortium name="RefSeq"/>
        </authorList>
    </citation>
    <scope>IDENTIFICATION</scope>
    <source>
        <tissue evidence="10 11">Silk gland</tissue>
    </source>
</reference>
<dbReference type="GO" id="GO:0045727">
    <property type="term" value="P:positive regulation of translation"/>
    <property type="evidence" value="ECO:0007669"/>
    <property type="project" value="TreeGrafter"/>
</dbReference>